<dbReference type="InterPro" id="IPR012337">
    <property type="entry name" value="RNaseH-like_sf"/>
</dbReference>
<organism evidence="6 7">
    <name type="scientific">Coptis chinensis</name>
    <dbReference type="NCBI Taxonomy" id="261450"/>
    <lineage>
        <taxon>Eukaryota</taxon>
        <taxon>Viridiplantae</taxon>
        <taxon>Streptophyta</taxon>
        <taxon>Embryophyta</taxon>
        <taxon>Tracheophyta</taxon>
        <taxon>Spermatophyta</taxon>
        <taxon>Magnoliopsida</taxon>
        <taxon>Ranunculales</taxon>
        <taxon>Ranunculaceae</taxon>
        <taxon>Coptidoideae</taxon>
        <taxon>Coptis</taxon>
    </lineage>
</organism>
<dbReference type="UniPathway" id="UPA00074">
    <property type="reaction ID" value="UER00130"/>
</dbReference>
<evidence type="ECO:0000256" key="2">
    <source>
        <dbReference type="ARBA" id="ARBA00012329"/>
    </source>
</evidence>
<feature type="domain" description="PurE" evidence="5">
    <location>
        <begin position="1"/>
        <end position="147"/>
    </location>
</feature>
<reference evidence="6 7" key="1">
    <citation type="submission" date="2020-10" db="EMBL/GenBank/DDBJ databases">
        <title>The Coptis chinensis genome and diversification of protoberbering-type alkaloids.</title>
        <authorList>
            <person name="Wang B."/>
            <person name="Shu S."/>
            <person name="Song C."/>
            <person name="Liu Y."/>
        </authorList>
    </citation>
    <scope>NUCLEOTIDE SEQUENCE [LARGE SCALE GENOMIC DNA]</scope>
    <source>
        <strain evidence="6">HL-2020</strain>
        <tissue evidence="6">Leaf</tissue>
    </source>
</reference>
<evidence type="ECO:0000313" key="7">
    <source>
        <dbReference type="Proteomes" id="UP000631114"/>
    </source>
</evidence>
<name>A0A835HWQ6_9MAGN</name>
<dbReference type="Proteomes" id="UP000631114">
    <property type="component" value="Unassembled WGS sequence"/>
</dbReference>
<dbReference type="Pfam" id="PF00731">
    <property type="entry name" value="AIRC"/>
    <property type="match status" value="1"/>
</dbReference>
<evidence type="ECO:0000256" key="1">
    <source>
        <dbReference type="ARBA" id="ARBA00004747"/>
    </source>
</evidence>
<dbReference type="SUPFAM" id="SSF53098">
    <property type="entry name" value="Ribonuclease H-like"/>
    <property type="match status" value="1"/>
</dbReference>
<keyword evidence="7" id="KW-1185">Reference proteome</keyword>
<dbReference type="HAMAP" id="MF_01929">
    <property type="entry name" value="PurE_classI"/>
    <property type="match status" value="1"/>
</dbReference>
<dbReference type="PANTHER" id="PTHR23046">
    <property type="entry name" value="PHOSPHORIBOSYLAMINOIMIDAZOLE CARBOXYLASE CATALYTIC SUBUNIT"/>
    <property type="match status" value="1"/>
</dbReference>
<dbReference type="OrthoDB" id="1932474at2759"/>
<dbReference type="GO" id="GO:0004638">
    <property type="term" value="F:phosphoribosylaminoimidazole carboxylase activity"/>
    <property type="evidence" value="ECO:0007669"/>
    <property type="project" value="UniProtKB-EC"/>
</dbReference>
<dbReference type="InterPro" id="IPR024694">
    <property type="entry name" value="PurE_prokaryotes"/>
</dbReference>
<evidence type="ECO:0000256" key="3">
    <source>
        <dbReference type="ARBA" id="ARBA00022755"/>
    </source>
</evidence>
<evidence type="ECO:0000256" key="4">
    <source>
        <dbReference type="ARBA" id="ARBA00023235"/>
    </source>
</evidence>
<dbReference type="Gene3D" id="3.40.50.1970">
    <property type="match status" value="1"/>
</dbReference>
<dbReference type="GO" id="GO:0006189">
    <property type="term" value="P:'de novo' IMP biosynthetic process"/>
    <property type="evidence" value="ECO:0007669"/>
    <property type="project" value="UniProtKB-UniPathway"/>
</dbReference>
<dbReference type="InterPro" id="IPR033747">
    <property type="entry name" value="PurE_ClassI"/>
</dbReference>
<dbReference type="SUPFAM" id="SSF52255">
    <property type="entry name" value="N5-CAIR mutase (phosphoribosylaminoimidazole carboxylase, PurE)"/>
    <property type="match status" value="1"/>
</dbReference>
<accession>A0A835HWQ6</accession>
<dbReference type="SMART" id="SM01001">
    <property type="entry name" value="AIRC"/>
    <property type="match status" value="1"/>
</dbReference>
<keyword evidence="3" id="KW-0658">Purine biosynthesis</keyword>
<proteinExistence type="inferred from homology"/>
<dbReference type="EMBL" id="JADFTS010000005">
    <property type="protein sequence ID" value="KAF9605792.1"/>
    <property type="molecule type" value="Genomic_DNA"/>
</dbReference>
<dbReference type="NCBIfam" id="TIGR01162">
    <property type="entry name" value="purE"/>
    <property type="match status" value="1"/>
</dbReference>
<comment type="pathway">
    <text evidence="1">Purine metabolism; IMP biosynthesis via de novo pathway; 5-amino-1-(5-phospho-D-ribosyl)imidazole-4-carboxylate from 5-amino-1-(5-phospho-D-ribosyl)imidazole (carboxylase route): step 1/1.</text>
</comment>
<evidence type="ECO:0000259" key="5">
    <source>
        <dbReference type="SMART" id="SM01001"/>
    </source>
</evidence>
<dbReference type="GO" id="GO:0016853">
    <property type="term" value="F:isomerase activity"/>
    <property type="evidence" value="ECO:0007669"/>
    <property type="project" value="UniProtKB-KW"/>
</dbReference>
<gene>
    <name evidence="6" type="ORF">IFM89_018519</name>
</gene>
<sequence length="264" mass="28207">MKDAAKILDSFGVPHEVRIVSAHRTSDLMDTYAASAHKRGIQIIIAGAGGAAHLPGNLIMFNCPSTPLPVIGVPVRASSLDGIDSLLSIVQMPRGVPVATVAINNATNAGLLPVRILGIGDADLLARLGHIIPPENLSSLELMAIDAGLEGCLKHGITKVQVYFDSMIAVSIVNGLTTPPWETSRAADLLAKCVKDSLETLLYFIPPLDEQLTKIIEDTRGTIYSNGSPVLDVLRATEVIESHGKNMYRAKYTSFFSSCRPVEL</sequence>
<protein>
    <recommendedName>
        <fullName evidence="2">phosphoribosylaminoimidazole carboxylase</fullName>
        <ecNumber evidence="2">4.1.1.21</ecNumber>
    </recommendedName>
</protein>
<dbReference type="PANTHER" id="PTHR23046:SF2">
    <property type="entry name" value="PHOSPHORIBOSYLAMINOIMIDAZOLE CARBOXYLASE"/>
    <property type="match status" value="1"/>
</dbReference>
<dbReference type="EC" id="4.1.1.21" evidence="2"/>
<evidence type="ECO:0000313" key="6">
    <source>
        <dbReference type="EMBL" id="KAF9605792.1"/>
    </source>
</evidence>
<dbReference type="AlphaFoldDB" id="A0A835HWQ6"/>
<keyword evidence="4" id="KW-0413">Isomerase</keyword>
<dbReference type="InterPro" id="IPR000031">
    <property type="entry name" value="PurE_dom"/>
</dbReference>
<comment type="caution">
    <text evidence="6">The sequence shown here is derived from an EMBL/GenBank/DDBJ whole genome shotgun (WGS) entry which is preliminary data.</text>
</comment>